<reference evidence="2 3" key="1">
    <citation type="submission" date="2018-08" db="EMBL/GenBank/DDBJ databases">
        <title>Pallidiluteibacterium maritimus gen. nov., sp. nov., isolated from coastal sediment.</title>
        <authorList>
            <person name="Zhou L.Y."/>
        </authorList>
    </citation>
    <scope>NUCLEOTIDE SEQUENCE [LARGE SCALE GENOMIC DNA]</scope>
    <source>
        <strain evidence="2 3">XSD2</strain>
    </source>
</reference>
<dbReference type="RefSeq" id="WP_119438480.1">
    <property type="nucleotide sequence ID" value="NZ_QWGR01000007.1"/>
</dbReference>
<feature type="repeat" description="TPR" evidence="1">
    <location>
        <begin position="35"/>
        <end position="68"/>
    </location>
</feature>
<accession>A0A399SXV2</accession>
<organism evidence="2 3">
    <name type="scientific">Maribellus luteus</name>
    <dbReference type="NCBI Taxonomy" id="2305463"/>
    <lineage>
        <taxon>Bacteria</taxon>
        <taxon>Pseudomonadati</taxon>
        <taxon>Bacteroidota</taxon>
        <taxon>Bacteroidia</taxon>
        <taxon>Marinilabiliales</taxon>
        <taxon>Prolixibacteraceae</taxon>
        <taxon>Maribellus</taxon>
    </lineage>
</organism>
<evidence type="ECO:0000313" key="3">
    <source>
        <dbReference type="Proteomes" id="UP000265926"/>
    </source>
</evidence>
<dbReference type="InterPro" id="IPR019734">
    <property type="entry name" value="TPR_rpt"/>
</dbReference>
<dbReference type="PROSITE" id="PS50005">
    <property type="entry name" value="TPR"/>
    <property type="match status" value="1"/>
</dbReference>
<dbReference type="SUPFAM" id="SSF48452">
    <property type="entry name" value="TPR-like"/>
    <property type="match status" value="1"/>
</dbReference>
<dbReference type="EMBL" id="QWGR01000007">
    <property type="protein sequence ID" value="RIJ47594.1"/>
    <property type="molecule type" value="Genomic_DNA"/>
</dbReference>
<proteinExistence type="predicted"/>
<evidence type="ECO:0000256" key="1">
    <source>
        <dbReference type="PROSITE-ProRule" id="PRU00339"/>
    </source>
</evidence>
<dbReference type="OrthoDB" id="1122525at2"/>
<keyword evidence="1" id="KW-0802">TPR repeat</keyword>
<evidence type="ECO:0000313" key="2">
    <source>
        <dbReference type="EMBL" id="RIJ47594.1"/>
    </source>
</evidence>
<keyword evidence="3" id="KW-1185">Reference proteome</keyword>
<comment type="caution">
    <text evidence="2">The sequence shown here is derived from an EMBL/GenBank/DDBJ whole genome shotgun (WGS) entry which is preliminary data.</text>
</comment>
<gene>
    <name evidence="2" type="ORF">D1614_13490</name>
</gene>
<dbReference type="Pfam" id="PF13414">
    <property type="entry name" value="TPR_11"/>
    <property type="match status" value="1"/>
</dbReference>
<dbReference type="AlphaFoldDB" id="A0A399SXV2"/>
<sequence>MEITEQLNRVKVLLKNEKASEAKEAFDLIGAFNSVDYFLVKGSIEQKFQHWGEAINAYNRVIEIDPDNEEAKNNLHLIQNILNFWNPDQYNP</sequence>
<dbReference type="Proteomes" id="UP000265926">
    <property type="component" value="Unassembled WGS sequence"/>
</dbReference>
<name>A0A399SXV2_9BACT</name>
<dbReference type="Gene3D" id="1.25.40.10">
    <property type="entry name" value="Tetratricopeptide repeat domain"/>
    <property type="match status" value="1"/>
</dbReference>
<protein>
    <submittedName>
        <fullName evidence="2">Tetratricopeptide repeat protein</fullName>
    </submittedName>
</protein>
<dbReference type="InterPro" id="IPR011990">
    <property type="entry name" value="TPR-like_helical_dom_sf"/>
</dbReference>